<reference evidence="4 5" key="3">
    <citation type="submission" date="2017-03" db="EMBL/GenBank/DDBJ databases">
        <authorList>
            <person name="Regsiter A."/>
            <person name="William W."/>
        </authorList>
    </citation>
    <scope>NUCLEOTIDE SEQUENCE [LARGE SCALE GENOMIC DNA]</scope>
    <source>
        <strain evidence="4">PRJEB5721</strain>
    </source>
</reference>
<evidence type="ECO:0000313" key="4">
    <source>
        <dbReference type="EMBL" id="SMH66853.1"/>
    </source>
</evidence>
<evidence type="ECO:0000256" key="1">
    <source>
        <dbReference type="ARBA" id="ARBA00022679"/>
    </source>
</evidence>
<reference evidence="3" key="2">
    <citation type="submission" date="2014-07" db="EMBL/GenBank/DDBJ databases">
        <title>Initial genome analysis of the psychrotolerant acidophile Acidithiobacillus ferrivorans CF27: insights into iron and sulfur oxidation pathways and into biofilm formation.</title>
        <authorList>
            <person name="Talla E."/>
            <person name="Hedrich S."/>
            <person name="Mangenot S."/>
            <person name="Ji B."/>
            <person name="Johnson D.B."/>
            <person name="Barbe V."/>
            <person name="Bonnefoy V."/>
        </authorList>
    </citation>
    <scope>NUCLEOTIDE SEQUENCE [LARGE SCALE GENOMIC DNA]</scope>
    <source>
        <strain evidence="3">CF27</strain>
    </source>
</reference>
<keyword evidence="5" id="KW-1185">Reference proteome</keyword>
<dbReference type="InterPro" id="IPR036662">
    <property type="entry name" value="PTS_EIIA_man-typ_sf"/>
</dbReference>
<organism evidence="3">
    <name type="scientific">Acidithiobacillus ferrivorans</name>
    <dbReference type="NCBI Taxonomy" id="160808"/>
    <lineage>
        <taxon>Bacteria</taxon>
        <taxon>Pseudomonadati</taxon>
        <taxon>Pseudomonadota</taxon>
        <taxon>Acidithiobacillia</taxon>
        <taxon>Acidithiobacillales</taxon>
        <taxon>Acidithiobacillaceae</taxon>
        <taxon>Acidithiobacillus</taxon>
    </lineage>
</organism>
<proteinExistence type="predicted"/>
<dbReference type="SUPFAM" id="SSF53062">
    <property type="entry name" value="PTS system fructose IIA component-like"/>
    <property type="match status" value="1"/>
</dbReference>
<dbReference type="PANTHER" id="PTHR33799:SF1">
    <property type="entry name" value="PTS SYSTEM MANNOSE-SPECIFIC EIIAB COMPONENT-RELATED"/>
    <property type="match status" value="1"/>
</dbReference>
<sequence length="140" mass="14863">MITIVLLTHAGLGEAFAAALRHIFGAMPPGLEILEILPDQPPEEGQRRLWGLLEKIGDGDAMLILNDLYGATPANLIPATLPEGRVAAVSGLNLAMLLRVLSRRSEGLAAARQGALEGGVQGVVDILEQRPHAILLRIPE</sequence>
<dbReference type="GO" id="GO:0016740">
    <property type="term" value="F:transferase activity"/>
    <property type="evidence" value="ECO:0007669"/>
    <property type="project" value="UniProtKB-KW"/>
</dbReference>
<dbReference type="Proteomes" id="UP000193925">
    <property type="component" value="Chromosome AFERRI"/>
</dbReference>
<feature type="domain" description="PTS EIIA type-4" evidence="2">
    <location>
        <begin position="1"/>
        <end position="123"/>
    </location>
</feature>
<dbReference type="GO" id="GO:0016020">
    <property type="term" value="C:membrane"/>
    <property type="evidence" value="ECO:0007669"/>
    <property type="project" value="InterPro"/>
</dbReference>
<dbReference type="EMBL" id="CCCS020000002">
    <property type="protein sequence ID" value="CDQ08649.1"/>
    <property type="molecule type" value="Genomic_DNA"/>
</dbReference>
<evidence type="ECO:0000313" key="3">
    <source>
        <dbReference type="EMBL" id="CDQ08649.1"/>
    </source>
</evidence>
<dbReference type="EMBL" id="LT841305">
    <property type="protein sequence ID" value="SMH66853.1"/>
    <property type="molecule type" value="Genomic_DNA"/>
</dbReference>
<dbReference type="InterPro" id="IPR051471">
    <property type="entry name" value="Bacterial_PTS_sugar_comp"/>
</dbReference>
<dbReference type="Pfam" id="PF03610">
    <property type="entry name" value="EIIA-man"/>
    <property type="match status" value="1"/>
</dbReference>
<dbReference type="PANTHER" id="PTHR33799">
    <property type="entry name" value="PTS PERMEASE-RELATED-RELATED"/>
    <property type="match status" value="1"/>
</dbReference>
<evidence type="ECO:0000259" key="2">
    <source>
        <dbReference type="PROSITE" id="PS51096"/>
    </source>
</evidence>
<dbReference type="Gene3D" id="3.40.50.510">
    <property type="entry name" value="Phosphotransferase system, mannose-type IIA component"/>
    <property type="match status" value="1"/>
</dbReference>
<protein>
    <submittedName>
        <fullName evidence="3">PTS system fructose subfamily IIA component</fullName>
    </submittedName>
</protein>
<name>A0A060UQ01_9PROT</name>
<evidence type="ECO:0000313" key="5">
    <source>
        <dbReference type="Proteomes" id="UP000193925"/>
    </source>
</evidence>
<dbReference type="RefSeq" id="WP_035190710.1">
    <property type="nucleotide sequence ID" value="NZ_CCCS020000002.1"/>
</dbReference>
<dbReference type="PROSITE" id="PS51096">
    <property type="entry name" value="PTS_EIIA_TYPE_4"/>
    <property type="match status" value="1"/>
</dbReference>
<keyword evidence="1" id="KW-0808">Transferase</keyword>
<gene>
    <name evidence="3" type="ORF">AFERRI_100084</name>
    <name evidence="4" type="ORF">AFERRI_50054</name>
</gene>
<reference evidence="3" key="1">
    <citation type="submission" date="2014-03" db="EMBL/GenBank/DDBJ databases">
        <authorList>
            <person name="Genoscope - CEA"/>
        </authorList>
    </citation>
    <scope>NUCLEOTIDE SEQUENCE [LARGE SCALE GENOMIC DNA]</scope>
    <source>
        <strain evidence="3">CF27</strain>
    </source>
</reference>
<dbReference type="GO" id="GO:0009401">
    <property type="term" value="P:phosphoenolpyruvate-dependent sugar phosphotransferase system"/>
    <property type="evidence" value="ECO:0007669"/>
    <property type="project" value="InterPro"/>
</dbReference>
<accession>A0A060UQ01</accession>
<dbReference type="InterPro" id="IPR004701">
    <property type="entry name" value="PTS_EIIA_man-typ"/>
</dbReference>
<dbReference type="AlphaFoldDB" id="A0A060UQ01"/>